<comment type="cofactor">
    <cofactor evidence="6">
        <name>Zn(2+)</name>
        <dbReference type="ChEBI" id="CHEBI:29105"/>
    </cofactor>
    <text evidence="6">Binds 1 zinc ion per subunit.</text>
</comment>
<dbReference type="GO" id="GO:0004222">
    <property type="term" value="F:metalloendopeptidase activity"/>
    <property type="evidence" value="ECO:0007669"/>
    <property type="project" value="InterPro"/>
</dbReference>
<dbReference type="GO" id="GO:0051603">
    <property type="term" value="P:proteolysis involved in protein catabolic process"/>
    <property type="evidence" value="ECO:0007669"/>
    <property type="project" value="TreeGrafter"/>
</dbReference>
<feature type="region of interest" description="Disordered" evidence="7">
    <location>
        <begin position="301"/>
        <end position="328"/>
    </location>
</feature>
<dbReference type="PANTHER" id="PTHR22726">
    <property type="entry name" value="METALLOENDOPEPTIDASE OMA1"/>
    <property type="match status" value="1"/>
</dbReference>
<feature type="domain" description="Peptidase M48" evidence="9">
    <location>
        <begin position="174"/>
        <end position="318"/>
    </location>
</feature>
<keyword evidence="5 6" id="KW-0482">Metalloprotease</keyword>
<dbReference type="InterPro" id="IPR051156">
    <property type="entry name" value="Mito/Outer_Membr_Metalloprot"/>
</dbReference>
<feature type="transmembrane region" description="Helical" evidence="8">
    <location>
        <begin position="101"/>
        <end position="119"/>
    </location>
</feature>
<dbReference type="Proteomes" id="UP000681075">
    <property type="component" value="Unassembled WGS sequence"/>
</dbReference>
<protein>
    <recommendedName>
        <fullName evidence="9">Peptidase M48 domain-containing protein</fullName>
    </recommendedName>
</protein>
<keyword evidence="11" id="KW-1185">Reference proteome</keyword>
<dbReference type="GO" id="GO:0046872">
    <property type="term" value="F:metal ion binding"/>
    <property type="evidence" value="ECO:0007669"/>
    <property type="project" value="UniProtKB-KW"/>
</dbReference>
<dbReference type="AlphaFoldDB" id="A0A8S8XD48"/>
<comment type="caution">
    <text evidence="10">The sequence shown here is derived from an EMBL/GenBank/DDBJ whole genome shotgun (WGS) entry which is preliminary data.</text>
</comment>
<evidence type="ECO:0000256" key="7">
    <source>
        <dbReference type="SAM" id="MobiDB-lite"/>
    </source>
</evidence>
<reference evidence="10" key="1">
    <citation type="submission" date="2021-02" db="EMBL/GenBank/DDBJ databases">
        <title>Genome sequence of Rhodospirillales sp. strain TMPK1 isolated from soil.</title>
        <authorList>
            <person name="Nakai R."/>
            <person name="Kusada H."/>
            <person name="Tamaki H."/>
        </authorList>
    </citation>
    <scope>NUCLEOTIDE SEQUENCE</scope>
    <source>
        <strain evidence="10">TMPK1</strain>
    </source>
</reference>
<evidence type="ECO:0000256" key="4">
    <source>
        <dbReference type="ARBA" id="ARBA00022833"/>
    </source>
</evidence>
<dbReference type="Gene3D" id="3.30.2010.10">
    <property type="entry name" value="Metalloproteases ('zincins'), catalytic domain"/>
    <property type="match status" value="1"/>
</dbReference>
<evidence type="ECO:0000256" key="1">
    <source>
        <dbReference type="ARBA" id="ARBA00022670"/>
    </source>
</evidence>
<keyword evidence="8" id="KW-0472">Membrane</keyword>
<evidence type="ECO:0000313" key="11">
    <source>
        <dbReference type="Proteomes" id="UP000681075"/>
    </source>
</evidence>
<keyword evidence="2" id="KW-0479">Metal-binding</keyword>
<evidence type="ECO:0000256" key="6">
    <source>
        <dbReference type="RuleBase" id="RU003983"/>
    </source>
</evidence>
<evidence type="ECO:0000313" key="10">
    <source>
        <dbReference type="EMBL" id="GIL39197.1"/>
    </source>
</evidence>
<evidence type="ECO:0000256" key="5">
    <source>
        <dbReference type="ARBA" id="ARBA00023049"/>
    </source>
</evidence>
<proteinExistence type="inferred from homology"/>
<comment type="similarity">
    <text evidence="6">Belongs to the peptidase M48 family.</text>
</comment>
<evidence type="ECO:0000256" key="2">
    <source>
        <dbReference type="ARBA" id="ARBA00022723"/>
    </source>
</evidence>
<evidence type="ECO:0000256" key="3">
    <source>
        <dbReference type="ARBA" id="ARBA00022801"/>
    </source>
</evidence>
<keyword evidence="8" id="KW-0812">Transmembrane</keyword>
<dbReference type="RefSeq" id="WP_420242295.1">
    <property type="nucleotide sequence ID" value="NZ_BOPV01000001.1"/>
</dbReference>
<sequence length="341" mass="36783">MSWSGVYADGISPRLQQLDVEADFDGLQLRGEATREHWRWSDILAVVPLASGEPVRLGHRASAARLRIDDPTAAVALLAHAPSLQRAHRVRSVGRRFSKGIWIRFGLATAALVFVIAIGPDMIAGLMPQSWAARIGDETLRVLAPESKRCTDEAALRVARDLAARLAPTQTIRLEIASLGQPNAVALPGGRIMLSREMVAFARTPQEIAFVLAHELAHEQHNDPLTGFVRVSGMQVLSRVMTGGSGMLGNAGVVAANAPMSRRVEARADSDGMRMLEAANIRHNEIDSFWRRMEAQTGASNGYLASHPSTAARARAATTDSQDGEPPLDAAAWDALKKGCR</sequence>
<keyword evidence="3 6" id="KW-0378">Hydrolase</keyword>
<keyword evidence="4 6" id="KW-0862">Zinc</keyword>
<evidence type="ECO:0000259" key="9">
    <source>
        <dbReference type="Pfam" id="PF01435"/>
    </source>
</evidence>
<keyword evidence="8" id="KW-1133">Transmembrane helix</keyword>
<organism evidence="10 11">
    <name type="scientific">Roseiterribacter gracilis</name>
    <dbReference type="NCBI Taxonomy" id="2812848"/>
    <lineage>
        <taxon>Bacteria</taxon>
        <taxon>Pseudomonadati</taxon>
        <taxon>Pseudomonadota</taxon>
        <taxon>Alphaproteobacteria</taxon>
        <taxon>Rhodospirillales</taxon>
        <taxon>Roseiterribacteraceae</taxon>
        <taxon>Roseiterribacter</taxon>
    </lineage>
</organism>
<dbReference type="InterPro" id="IPR001915">
    <property type="entry name" value="Peptidase_M48"/>
</dbReference>
<dbReference type="Pfam" id="PF01435">
    <property type="entry name" value="Peptidase_M48"/>
    <property type="match status" value="1"/>
</dbReference>
<gene>
    <name evidence="10" type="ORF">TMPK1_14340</name>
</gene>
<dbReference type="EMBL" id="BOPV01000001">
    <property type="protein sequence ID" value="GIL39197.1"/>
    <property type="molecule type" value="Genomic_DNA"/>
</dbReference>
<keyword evidence="1 6" id="KW-0645">Protease</keyword>
<name>A0A8S8XD48_9PROT</name>
<accession>A0A8S8XD48</accession>
<feature type="compositionally biased region" description="Low complexity" evidence="7">
    <location>
        <begin position="310"/>
        <end position="319"/>
    </location>
</feature>
<dbReference type="GO" id="GO:0016020">
    <property type="term" value="C:membrane"/>
    <property type="evidence" value="ECO:0007669"/>
    <property type="project" value="TreeGrafter"/>
</dbReference>
<dbReference type="PANTHER" id="PTHR22726:SF1">
    <property type="entry name" value="METALLOENDOPEPTIDASE OMA1, MITOCHONDRIAL"/>
    <property type="match status" value="1"/>
</dbReference>
<evidence type="ECO:0000256" key="8">
    <source>
        <dbReference type="SAM" id="Phobius"/>
    </source>
</evidence>
<dbReference type="CDD" id="cd07332">
    <property type="entry name" value="M48C_Oma1_like"/>
    <property type="match status" value="1"/>
</dbReference>